<evidence type="ECO:0000256" key="9">
    <source>
        <dbReference type="ARBA" id="ARBA00022989"/>
    </source>
</evidence>
<dbReference type="InterPro" id="IPR006449">
    <property type="entry name" value="Squal_synth-like"/>
</dbReference>
<evidence type="ECO:0000256" key="2">
    <source>
        <dbReference type="ARBA" id="ARBA00004370"/>
    </source>
</evidence>
<accession>A0A097F6Z0</accession>
<keyword evidence="6 15" id="KW-0808">Transferase</keyword>
<evidence type="ECO:0000256" key="12">
    <source>
        <dbReference type="ARBA" id="ARBA00023136"/>
    </source>
</evidence>
<comment type="catalytic activity">
    <reaction evidence="15">
        <text>2 (2E,6E)-farnesyl diphosphate + NADPH + H(+) = squalene + 2 diphosphate + NADP(+)</text>
        <dbReference type="Rhea" id="RHEA:32295"/>
        <dbReference type="ChEBI" id="CHEBI:15378"/>
        <dbReference type="ChEBI" id="CHEBI:15440"/>
        <dbReference type="ChEBI" id="CHEBI:33019"/>
        <dbReference type="ChEBI" id="CHEBI:57783"/>
        <dbReference type="ChEBI" id="CHEBI:58349"/>
        <dbReference type="ChEBI" id="CHEBI:175763"/>
        <dbReference type="EC" id="2.5.1.21"/>
    </reaction>
</comment>
<dbReference type="PROSITE" id="PS01045">
    <property type="entry name" value="SQUALEN_PHYTOEN_SYN_2"/>
    <property type="match status" value="1"/>
</dbReference>
<feature type="transmembrane region" description="Helical" evidence="15">
    <location>
        <begin position="296"/>
        <end position="318"/>
    </location>
</feature>
<dbReference type="PROSITE" id="PS01044">
    <property type="entry name" value="SQUALEN_PHYTOEN_SYN_1"/>
    <property type="match status" value="1"/>
</dbReference>
<keyword evidence="14" id="KW-0753">Steroid metabolism</keyword>
<evidence type="ECO:0000313" key="16">
    <source>
        <dbReference type="EMBL" id="AIT18219.1"/>
    </source>
</evidence>
<evidence type="ECO:0000256" key="4">
    <source>
        <dbReference type="ARBA" id="ARBA00012373"/>
    </source>
</evidence>
<dbReference type="NCBIfam" id="TIGR01559">
    <property type="entry name" value="squal_synth"/>
    <property type="match status" value="1"/>
</dbReference>
<evidence type="ECO:0000256" key="3">
    <source>
        <dbReference type="ARBA" id="ARBA00006251"/>
    </source>
</evidence>
<evidence type="ECO:0000256" key="7">
    <source>
        <dbReference type="ARBA" id="ARBA00022692"/>
    </source>
</evidence>
<dbReference type="GO" id="GO:0055056">
    <property type="term" value="F:D-glucose transmembrane transporter activity"/>
    <property type="evidence" value="ECO:0007669"/>
    <property type="project" value="UniProtKB-UniRule"/>
</dbReference>
<comment type="cofactor">
    <cofactor evidence="1 15">
        <name>Mg(2+)</name>
        <dbReference type="ChEBI" id="CHEBI:18420"/>
    </cofactor>
</comment>
<dbReference type="InterPro" id="IPR002060">
    <property type="entry name" value="Squ/phyt_synthse"/>
</dbReference>
<keyword evidence="10" id="KW-0756">Sterol biosynthesis</keyword>
<keyword evidence="12 15" id="KW-0472">Membrane</keyword>
<keyword evidence="8" id="KW-0752">Steroid biosynthesis</keyword>
<keyword evidence="7 15" id="KW-0812">Transmembrane</keyword>
<dbReference type="EC" id="2.5.1.21" evidence="4 15"/>
<comment type="similarity">
    <text evidence="3 15">Belongs to the phytoene/squalene synthase family.</text>
</comment>
<evidence type="ECO:0000256" key="5">
    <source>
        <dbReference type="ARBA" id="ARBA00022516"/>
    </source>
</evidence>
<dbReference type="GO" id="GO:0045338">
    <property type="term" value="P:farnesyl diphosphate metabolic process"/>
    <property type="evidence" value="ECO:0007669"/>
    <property type="project" value="InterPro"/>
</dbReference>
<dbReference type="InterPro" id="IPR019845">
    <property type="entry name" value="Squalene/phytoene_synthase_CS"/>
</dbReference>
<name>A0A097F6Z0_MUCCI</name>
<evidence type="ECO:0000256" key="1">
    <source>
        <dbReference type="ARBA" id="ARBA00001946"/>
    </source>
</evidence>
<dbReference type="InterPro" id="IPR044844">
    <property type="entry name" value="Trans_IPPS_euk-type"/>
</dbReference>
<evidence type="ECO:0000256" key="13">
    <source>
        <dbReference type="ARBA" id="ARBA00023166"/>
    </source>
</evidence>
<dbReference type="Gene3D" id="1.10.600.10">
    <property type="entry name" value="Farnesyl Diphosphate Synthase"/>
    <property type="match status" value="1"/>
</dbReference>
<dbReference type="PANTHER" id="PTHR11626:SF2">
    <property type="entry name" value="SQUALENE SYNTHASE"/>
    <property type="match status" value="1"/>
</dbReference>
<reference evidence="16" key="1">
    <citation type="journal article" date="2014" name="MBio">
        <title>Analysis of a food-borne fungal pathogen outbreak: virulence and genome of a Mucor circinelloides isolate from yogurt.</title>
        <authorList>
            <person name="Lee S.C."/>
            <person name="Billmyre R.B."/>
            <person name="Li A."/>
            <person name="Carson S."/>
            <person name="Sykes S.M."/>
            <person name="Huh E.Y."/>
            <person name="Mieczkowski P."/>
            <person name="Ko D.C."/>
            <person name="Cuomo C.A."/>
            <person name="Heitman J."/>
        </authorList>
    </citation>
    <scope>NUCLEOTIDE SEQUENCE</scope>
    <source>
        <strain evidence="16">Mucho</strain>
    </source>
</reference>
<evidence type="ECO:0000256" key="14">
    <source>
        <dbReference type="ARBA" id="ARBA00023221"/>
    </source>
</evidence>
<protein>
    <recommendedName>
        <fullName evidence="4 15">Squalene synthase</fullName>
        <shortName evidence="15">SQS</shortName>
        <shortName evidence="15">SS</shortName>
        <ecNumber evidence="4 15">2.5.1.21</ecNumber>
    </recommendedName>
</protein>
<comment type="subcellular location">
    <subcellularLocation>
        <location evidence="2">Membrane</location>
    </subcellularLocation>
</comment>
<dbReference type="CDD" id="cd00683">
    <property type="entry name" value="Trans_IPPS_HH"/>
    <property type="match status" value="1"/>
</dbReference>
<sequence>MLQAFLDSITKPSELAALYKYKFAPKSSSARRLQQTLAKDAPKKRCYDFLNMTSRSFAAVIQELDDELRDAVCLFYLVLRGLDTIEDDMTLDLDRKVELLRSFDQIIYKKGWTFTENGPNEKDRALLVHFDVVIDEFLRLKPEFQAVIANITKLMGNGMADYATGEHRENTSVATIKDFDLYCHYVAGLVGYGLSDLFAASGLESEEVAEDKALSNSMGLFLQKTNIIRDYREDLDDGRQFWPREIWGKYADKFSDFTKPENKLKAQYCLSNMVLNVLDDVPQVLTYLSKLRNQSVFNFCAIPQVMAISTLALVFNNLDIYQRNIKIRKGEAVKLIMDSTDMDNVVSIFRHYIFEISRKNEATDPNFMEISMAIGRIEQWIAANYKPSPKALQKAQQPNLFLPILLGLIGVIFINYFKSA</sequence>
<dbReference type="AlphaFoldDB" id="A0A097F6Z0"/>
<evidence type="ECO:0000256" key="10">
    <source>
        <dbReference type="ARBA" id="ARBA00023011"/>
    </source>
</evidence>
<keyword evidence="11" id="KW-0443">Lipid metabolism</keyword>
<dbReference type="PANTHER" id="PTHR11626">
    <property type="entry name" value="FARNESYL-DIPHOSPHATE FARNESYLTRANSFERASE"/>
    <property type="match status" value="1"/>
</dbReference>
<dbReference type="SUPFAM" id="SSF48576">
    <property type="entry name" value="Terpenoid synthases"/>
    <property type="match status" value="1"/>
</dbReference>
<dbReference type="InterPro" id="IPR033904">
    <property type="entry name" value="Trans_IPPS_HH"/>
</dbReference>
<evidence type="ECO:0000256" key="11">
    <source>
        <dbReference type="ARBA" id="ARBA00023098"/>
    </source>
</evidence>
<dbReference type="GO" id="GO:0005789">
    <property type="term" value="C:endoplasmic reticulum membrane"/>
    <property type="evidence" value="ECO:0007669"/>
    <property type="project" value="TreeGrafter"/>
</dbReference>
<dbReference type="GO" id="GO:0006696">
    <property type="term" value="P:ergosterol biosynthetic process"/>
    <property type="evidence" value="ECO:0007669"/>
    <property type="project" value="TreeGrafter"/>
</dbReference>
<evidence type="ECO:0000256" key="8">
    <source>
        <dbReference type="ARBA" id="ARBA00022955"/>
    </source>
</evidence>
<keyword evidence="13" id="KW-1207">Sterol metabolism</keyword>
<evidence type="ECO:0000256" key="15">
    <source>
        <dbReference type="RuleBase" id="RU368088"/>
    </source>
</evidence>
<comment type="catalytic activity">
    <reaction evidence="15">
        <text>2 (2E,6E)-farnesyl diphosphate + NADH + H(+) = squalene + 2 diphosphate + NAD(+)</text>
        <dbReference type="Rhea" id="RHEA:32299"/>
        <dbReference type="ChEBI" id="CHEBI:15378"/>
        <dbReference type="ChEBI" id="CHEBI:15440"/>
        <dbReference type="ChEBI" id="CHEBI:33019"/>
        <dbReference type="ChEBI" id="CHEBI:57540"/>
        <dbReference type="ChEBI" id="CHEBI:57945"/>
        <dbReference type="ChEBI" id="CHEBI:175763"/>
        <dbReference type="EC" id="2.5.1.21"/>
    </reaction>
</comment>
<proteinExistence type="inferred from homology"/>
<dbReference type="Pfam" id="PF00494">
    <property type="entry name" value="SQS_PSY"/>
    <property type="match status" value="1"/>
</dbReference>
<comment type="pathway">
    <text evidence="15">Terpene metabolism; lanosterol biosynthesis; lanosterol from farnesyl diphosphate: step 1/3.</text>
</comment>
<comment type="function">
    <text evidence="15">Catalyzes the condensation of 2 farnesyl pyrophosphate (FPP) moieties to form squalene.</text>
</comment>
<dbReference type="GO" id="GO:0051996">
    <property type="term" value="F:squalene synthase [NAD(P)H] activity"/>
    <property type="evidence" value="ECO:0007669"/>
    <property type="project" value="UniProtKB-UniRule"/>
</dbReference>
<feature type="transmembrane region" description="Helical" evidence="15">
    <location>
        <begin position="400"/>
        <end position="417"/>
    </location>
</feature>
<organism evidence="16">
    <name type="scientific">Mucor circinelloides</name>
    <name type="common">Mucor griseo-roseus</name>
    <dbReference type="NCBI Taxonomy" id="36080"/>
    <lineage>
        <taxon>Eukaryota</taxon>
        <taxon>Fungi</taxon>
        <taxon>Fungi incertae sedis</taxon>
        <taxon>Mucoromycota</taxon>
        <taxon>Mucoromycotina</taxon>
        <taxon>Mucoromycetes</taxon>
        <taxon>Mucorales</taxon>
        <taxon>Mucorineae</taxon>
        <taxon>Mucoraceae</taxon>
        <taxon>Mucor</taxon>
    </lineage>
</organism>
<dbReference type="EMBL" id="KJ999698">
    <property type="protein sequence ID" value="AIT18219.1"/>
    <property type="molecule type" value="Genomic_DNA"/>
</dbReference>
<dbReference type="UniPathway" id="UPA00767">
    <property type="reaction ID" value="UER00751"/>
</dbReference>
<dbReference type="SFLD" id="SFLDG01018">
    <property type="entry name" value="Squalene/Phytoene_Synthase_Lik"/>
    <property type="match status" value="1"/>
</dbReference>
<dbReference type="SFLD" id="SFLDS00005">
    <property type="entry name" value="Isoprenoid_Synthase_Type_I"/>
    <property type="match status" value="1"/>
</dbReference>
<keyword evidence="5" id="KW-0444">Lipid biosynthesis</keyword>
<keyword evidence="9 15" id="KW-1133">Transmembrane helix</keyword>
<evidence type="ECO:0000256" key="6">
    <source>
        <dbReference type="ARBA" id="ARBA00022679"/>
    </source>
</evidence>
<dbReference type="FunFam" id="1.10.600.10:FF:000003">
    <property type="entry name" value="Farnesyl-diphosphate farnesyltransferase 1"/>
    <property type="match status" value="1"/>
</dbReference>
<dbReference type="InterPro" id="IPR008949">
    <property type="entry name" value="Isoprenoid_synthase_dom_sf"/>
</dbReference>